<gene>
    <name evidence="2" type="ORF">LCGC14_1872000</name>
</gene>
<evidence type="ECO:0000313" key="2">
    <source>
        <dbReference type="EMBL" id="KKL93713.1"/>
    </source>
</evidence>
<protein>
    <submittedName>
        <fullName evidence="2">Uncharacterized protein</fullName>
    </submittedName>
</protein>
<keyword evidence="1" id="KW-0812">Transmembrane</keyword>
<comment type="caution">
    <text evidence="2">The sequence shown here is derived from an EMBL/GenBank/DDBJ whole genome shotgun (WGS) entry which is preliminary data.</text>
</comment>
<feature type="transmembrane region" description="Helical" evidence="1">
    <location>
        <begin position="6"/>
        <end position="26"/>
    </location>
</feature>
<evidence type="ECO:0000256" key="1">
    <source>
        <dbReference type="SAM" id="Phobius"/>
    </source>
</evidence>
<reference evidence="2" key="1">
    <citation type="journal article" date="2015" name="Nature">
        <title>Complex archaea that bridge the gap between prokaryotes and eukaryotes.</title>
        <authorList>
            <person name="Spang A."/>
            <person name="Saw J.H."/>
            <person name="Jorgensen S.L."/>
            <person name="Zaremba-Niedzwiedzka K."/>
            <person name="Martijn J."/>
            <person name="Lind A.E."/>
            <person name="van Eijk R."/>
            <person name="Schleper C."/>
            <person name="Guy L."/>
            <person name="Ettema T.J."/>
        </authorList>
    </citation>
    <scope>NUCLEOTIDE SEQUENCE</scope>
</reference>
<name>A0A0F9G4T4_9ZZZZ</name>
<accession>A0A0F9G4T4</accession>
<keyword evidence="1" id="KW-0472">Membrane</keyword>
<organism evidence="2">
    <name type="scientific">marine sediment metagenome</name>
    <dbReference type="NCBI Taxonomy" id="412755"/>
    <lineage>
        <taxon>unclassified sequences</taxon>
        <taxon>metagenomes</taxon>
        <taxon>ecological metagenomes</taxon>
    </lineage>
</organism>
<sequence>LIVVCLYLIGVILIGSGVLLIMYHLLIGDER</sequence>
<feature type="non-terminal residue" evidence="2">
    <location>
        <position position="1"/>
    </location>
</feature>
<dbReference type="AlphaFoldDB" id="A0A0F9G4T4"/>
<proteinExistence type="predicted"/>
<dbReference type="EMBL" id="LAZR01019115">
    <property type="protein sequence ID" value="KKL93713.1"/>
    <property type="molecule type" value="Genomic_DNA"/>
</dbReference>
<keyword evidence="1" id="KW-1133">Transmembrane helix</keyword>